<comment type="subcellular location">
    <subcellularLocation>
        <location evidence="8">Cytoplasm</location>
    </subcellularLocation>
</comment>
<comment type="caution">
    <text evidence="10">The sequence shown here is derived from an EMBL/GenBank/DDBJ whole genome shotgun (WGS) entry which is preliminary data.</text>
</comment>
<comment type="similarity">
    <text evidence="1 8">Belongs to the cytidylate kinase family. Type 1 subfamily.</text>
</comment>
<evidence type="ECO:0000313" key="11">
    <source>
        <dbReference type="Proteomes" id="UP000239366"/>
    </source>
</evidence>
<evidence type="ECO:0000256" key="5">
    <source>
        <dbReference type="ARBA" id="ARBA00022840"/>
    </source>
</evidence>
<keyword evidence="4 8" id="KW-0418">Kinase</keyword>
<accession>A0A2S7T6A1</accession>
<keyword evidence="5 8" id="KW-0067">ATP-binding</keyword>
<evidence type="ECO:0000256" key="8">
    <source>
        <dbReference type="HAMAP-Rule" id="MF_00238"/>
    </source>
</evidence>
<dbReference type="Pfam" id="PF02224">
    <property type="entry name" value="Cytidylate_kin"/>
    <property type="match status" value="1"/>
</dbReference>
<gene>
    <name evidence="8" type="primary">cmk</name>
    <name evidence="10" type="ORF">BST99_06565</name>
</gene>
<organism evidence="10 11">
    <name type="scientific">Aureicoccus marinus</name>
    <dbReference type="NCBI Taxonomy" id="754435"/>
    <lineage>
        <taxon>Bacteria</taxon>
        <taxon>Pseudomonadati</taxon>
        <taxon>Bacteroidota</taxon>
        <taxon>Flavobacteriia</taxon>
        <taxon>Flavobacteriales</taxon>
        <taxon>Flavobacteriaceae</taxon>
        <taxon>Aureicoccus</taxon>
    </lineage>
</organism>
<comment type="catalytic activity">
    <reaction evidence="6 8">
        <text>dCMP + ATP = dCDP + ADP</text>
        <dbReference type="Rhea" id="RHEA:25094"/>
        <dbReference type="ChEBI" id="CHEBI:30616"/>
        <dbReference type="ChEBI" id="CHEBI:57566"/>
        <dbReference type="ChEBI" id="CHEBI:58593"/>
        <dbReference type="ChEBI" id="CHEBI:456216"/>
        <dbReference type="EC" id="2.7.4.25"/>
    </reaction>
</comment>
<dbReference type="CDD" id="cd02020">
    <property type="entry name" value="CMPK"/>
    <property type="match status" value="1"/>
</dbReference>
<dbReference type="EC" id="2.7.4.25" evidence="8"/>
<dbReference type="GO" id="GO:0036430">
    <property type="term" value="F:CMP kinase activity"/>
    <property type="evidence" value="ECO:0007669"/>
    <property type="project" value="RHEA"/>
</dbReference>
<keyword evidence="2 8" id="KW-0808">Transferase</keyword>
<dbReference type="SUPFAM" id="SSF52540">
    <property type="entry name" value="P-loop containing nucleoside triphosphate hydrolases"/>
    <property type="match status" value="1"/>
</dbReference>
<evidence type="ECO:0000256" key="2">
    <source>
        <dbReference type="ARBA" id="ARBA00022679"/>
    </source>
</evidence>
<evidence type="ECO:0000256" key="3">
    <source>
        <dbReference type="ARBA" id="ARBA00022741"/>
    </source>
</evidence>
<dbReference type="GO" id="GO:0005737">
    <property type="term" value="C:cytoplasm"/>
    <property type="evidence" value="ECO:0007669"/>
    <property type="project" value="UniProtKB-SubCell"/>
</dbReference>
<dbReference type="EMBL" id="MQVX01000001">
    <property type="protein sequence ID" value="PQJ15442.1"/>
    <property type="molecule type" value="Genomic_DNA"/>
</dbReference>
<dbReference type="Gene3D" id="3.40.50.300">
    <property type="entry name" value="P-loop containing nucleotide triphosphate hydrolases"/>
    <property type="match status" value="1"/>
</dbReference>
<dbReference type="NCBIfam" id="TIGR00017">
    <property type="entry name" value="cmk"/>
    <property type="match status" value="1"/>
</dbReference>
<feature type="binding site" evidence="8">
    <location>
        <begin position="10"/>
        <end position="18"/>
    </location>
    <ligand>
        <name>ATP</name>
        <dbReference type="ChEBI" id="CHEBI:30616"/>
    </ligand>
</feature>
<dbReference type="GO" id="GO:0005524">
    <property type="term" value="F:ATP binding"/>
    <property type="evidence" value="ECO:0007669"/>
    <property type="project" value="UniProtKB-UniRule"/>
</dbReference>
<dbReference type="AlphaFoldDB" id="A0A2S7T6A1"/>
<evidence type="ECO:0000313" key="10">
    <source>
        <dbReference type="EMBL" id="PQJ15442.1"/>
    </source>
</evidence>
<dbReference type="RefSeq" id="WP_105001092.1">
    <property type="nucleotide sequence ID" value="NZ_MQVX01000001.1"/>
</dbReference>
<comment type="catalytic activity">
    <reaction evidence="7 8">
        <text>CMP + ATP = CDP + ADP</text>
        <dbReference type="Rhea" id="RHEA:11600"/>
        <dbReference type="ChEBI" id="CHEBI:30616"/>
        <dbReference type="ChEBI" id="CHEBI:58069"/>
        <dbReference type="ChEBI" id="CHEBI:60377"/>
        <dbReference type="ChEBI" id="CHEBI:456216"/>
        <dbReference type="EC" id="2.7.4.25"/>
    </reaction>
</comment>
<evidence type="ECO:0000256" key="6">
    <source>
        <dbReference type="ARBA" id="ARBA00047615"/>
    </source>
</evidence>
<feature type="domain" description="Cytidylate kinase" evidence="9">
    <location>
        <begin position="6"/>
        <end position="223"/>
    </location>
</feature>
<dbReference type="InterPro" id="IPR027417">
    <property type="entry name" value="P-loop_NTPase"/>
</dbReference>
<dbReference type="HAMAP" id="MF_00238">
    <property type="entry name" value="Cytidyl_kinase_type1"/>
    <property type="match status" value="1"/>
</dbReference>
<keyword evidence="11" id="KW-1185">Reference proteome</keyword>
<dbReference type="InterPro" id="IPR011994">
    <property type="entry name" value="Cytidylate_kinase_dom"/>
</dbReference>
<proteinExistence type="inferred from homology"/>
<name>A0A2S7T6A1_9FLAO</name>
<dbReference type="Proteomes" id="UP000239366">
    <property type="component" value="Unassembled WGS sequence"/>
</dbReference>
<dbReference type="GO" id="GO:0006220">
    <property type="term" value="P:pyrimidine nucleotide metabolic process"/>
    <property type="evidence" value="ECO:0007669"/>
    <property type="project" value="UniProtKB-UniRule"/>
</dbReference>
<evidence type="ECO:0000256" key="1">
    <source>
        <dbReference type="ARBA" id="ARBA00009427"/>
    </source>
</evidence>
<dbReference type="InterPro" id="IPR003136">
    <property type="entry name" value="Cytidylate_kin"/>
</dbReference>
<reference evidence="11" key="1">
    <citation type="submission" date="2016-11" db="EMBL/GenBank/DDBJ databases">
        <title>Trade-off between light-utilization and light-protection in marine flavobacteria.</title>
        <authorList>
            <person name="Kumagai Y."/>
            <person name="Yoshizawa S."/>
            <person name="Kogure K."/>
        </authorList>
    </citation>
    <scope>NUCLEOTIDE SEQUENCE [LARGE SCALE GENOMIC DNA]</scope>
    <source>
        <strain evidence="11">SG-18</strain>
    </source>
</reference>
<evidence type="ECO:0000256" key="4">
    <source>
        <dbReference type="ARBA" id="ARBA00022777"/>
    </source>
</evidence>
<keyword evidence="3 8" id="KW-0547">Nucleotide-binding</keyword>
<evidence type="ECO:0000259" key="9">
    <source>
        <dbReference type="Pfam" id="PF02224"/>
    </source>
</evidence>
<evidence type="ECO:0000256" key="7">
    <source>
        <dbReference type="ARBA" id="ARBA00048478"/>
    </source>
</evidence>
<dbReference type="OrthoDB" id="9807434at2"/>
<protein>
    <recommendedName>
        <fullName evidence="8">Cytidylate kinase</fullName>
        <shortName evidence="8">CK</shortName>
        <ecNumber evidence="8">2.7.4.25</ecNumber>
    </recommendedName>
    <alternativeName>
        <fullName evidence="8">Cytidine monophosphate kinase</fullName>
        <shortName evidence="8">CMP kinase</shortName>
    </alternativeName>
</protein>
<dbReference type="GO" id="GO:0036431">
    <property type="term" value="F:dCMP kinase activity"/>
    <property type="evidence" value="ECO:0007669"/>
    <property type="project" value="InterPro"/>
</dbReference>
<keyword evidence="8" id="KW-0963">Cytoplasm</keyword>
<sequence>MTKINIAIDGYSSTGKSTVARRLAKELGYLYVDTGAMYRAVALFALRNNLLDEEGELDGPALVDALPQISLRFVPSDKPGVFEIALNGESVEQHIRNLEVSSIVSPVAAIGEVRELLVRQQQQMGVEKGVVMDGRDIGTVVFPDAELKIFMTASAEKRTRRRLEELQGKGQEVTYEEVYNNIVERDRIDSSRAVGPLRKAEDALAYDNDNLTLEEQYQLIYQEVLRRTEVEVK</sequence>